<evidence type="ECO:0000313" key="2">
    <source>
        <dbReference type="Proteomes" id="UP000037035"/>
    </source>
</evidence>
<comment type="caution">
    <text evidence="1">The sequence shown here is derived from an EMBL/GenBank/DDBJ whole genome shotgun (WGS) entry which is preliminary data.</text>
</comment>
<dbReference type="Proteomes" id="UP000037035">
    <property type="component" value="Unassembled WGS sequence"/>
</dbReference>
<dbReference type="OrthoDB" id="5768718at2759"/>
<feature type="non-terminal residue" evidence="1">
    <location>
        <position position="158"/>
    </location>
</feature>
<organism evidence="1 2">
    <name type="scientific">Puccinia sorghi</name>
    <dbReference type="NCBI Taxonomy" id="27349"/>
    <lineage>
        <taxon>Eukaryota</taxon>
        <taxon>Fungi</taxon>
        <taxon>Dikarya</taxon>
        <taxon>Basidiomycota</taxon>
        <taxon>Pucciniomycotina</taxon>
        <taxon>Pucciniomycetes</taxon>
        <taxon>Pucciniales</taxon>
        <taxon>Pucciniaceae</taxon>
        <taxon>Puccinia</taxon>
    </lineage>
</organism>
<sequence>QLNSSITINNFLQHHHKRIRACKKENLKTETCKPSQTLPSHDSKAQSEFYLNQGFVNEIGKVMPMMGHLMAEVYDWPVFYYCKYWIQTLFPSTILPKNNPPIFLGLMETWHFVVLKMKDENLFPVMWSSCFIFQSLSIQLYFPKSLNSFSNVVKHILV</sequence>
<proteinExistence type="predicted"/>
<name>A0A0L6UFV6_9BASI</name>
<accession>A0A0L6UFV6</accession>
<reference evidence="1 2" key="1">
    <citation type="submission" date="2015-08" db="EMBL/GenBank/DDBJ databases">
        <title>Next Generation Sequencing and Analysis of the Genome of Puccinia sorghi L Schw, the Causal Agent of Maize Common Rust.</title>
        <authorList>
            <person name="Rochi L."/>
            <person name="Burguener G."/>
            <person name="Darino M."/>
            <person name="Turjanski A."/>
            <person name="Kreff E."/>
            <person name="Dieguez M.J."/>
            <person name="Sacco F."/>
        </authorList>
    </citation>
    <scope>NUCLEOTIDE SEQUENCE [LARGE SCALE GENOMIC DNA]</scope>
    <source>
        <strain evidence="1 2">RO10H11247</strain>
    </source>
</reference>
<protein>
    <submittedName>
        <fullName evidence="1">Uncharacterized protein</fullName>
    </submittedName>
</protein>
<dbReference type="EMBL" id="LAVV01011724">
    <property type="protein sequence ID" value="KNZ47418.1"/>
    <property type="molecule type" value="Genomic_DNA"/>
</dbReference>
<feature type="non-terminal residue" evidence="1">
    <location>
        <position position="1"/>
    </location>
</feature>
<keyword evidence="2" id="KW-1185">Reference proteome</keyword>
<dbReference type="VEuPathDB" id="FungiDB:VP01_6404g1"/>
<dbReference type="AlphaFoldDB" id="A0A0L6UFV6"/>
<gene>
    <name evidence="1" type="ORF">VP01_6404g1</name>
</gene>
<evidence type="ECO:0000313" key="1">
    <source>
        <dbReference type="EMBL" id="KNZ47418.1"/>
    </source>
</evidence>